<reference evidence="1 2" key="1">
    <citation type="submission" date="2018-05" db="EMBL/GenBank/DDBJ databases">
        <title>Genomic Encyclopedia of Archaeal and Bacterial Type Strains, Phase II (KMG-II): from individual species to whole genera.</title>
        <authorList>
            <person name="Goeker M."/>
        </authorList>
    </citation>
    <scope>NUCLEOTIDE SEQUENCE [LARGE SCALE GENOMIC DNA]</scope>
    <source>
        <strain evidence="1 2">DSM 22637</strain>
    </source>
</reference>
<evidence type="ECO:0000313" key="2">
    <source>
        <dbReference type="Proteomes" id="UP000245430"/>
    </source>
</evidence>
<dbReference type="AlphaFoldDB" id="A0A316ECU5"/>
<name>A0A316ECU5_9FLAO</name>
<gene>
    <name evidence="1" type="ORF">LX78_00423</name>
</gene>
<dbReference type="EMBL" id="QGGP01000001">
    <property type="protein sequence ID" value="PWK20720.1"/>
    <property type="molecule type" value="Genomic_DNA"/>
</dbReference>
<evidence type="ECO:0000313" key="1">
    <source>
        <dbReference type="EMBL" id="PWK20720.1"/>
    </source>
</evidence>
<keyword evidence="2" id="KW-1185">Reference proteome</keyword>
<dbReference type="RefSeq" id="WP_109680980.1">
    <property type="nucleotide sequence ID" value="NZ_QGGP01000001.1"/>
</dbReference>
<comment type="caution">
    <text evidence="1">The sequence shown here is derived from an EMBL/GenBank/DDBJ whole genome shotgun (WGS) entry which is preliminary data.</text>
</comment>
<dbReference type="Proteomes" id="UP000245430">
    <property type="component" value="Unassembled WGS sequence"/>
</dbReference>
<dbReference type="OrthoDB" id="1043955at2"/>
<evidence type="ECO:0008006" key="3">
    <source>
        <dbReference type="Google" id="ProtNLM"/>
    </source>
</evidence>
<organism evidence="1 2">
    <name type="scientific">Xanthomarina spongicola</name>
    <dbReference type="NCBI Taxonomy" id="570520"/>
    <lineage>
        <taxon>Bacteria</taxon>
        <taxon>Pseudomonadati</taxon>
        <taxon>Bacteroidota</taxon>
        <taxon>Flavobacteriia</taxon>
        <taxon>Flavobacteriales</taxon>
        <taxon>Flavobacteriaceae</taxon>
        <taxon>Xanthomarina</taxon>
    </lineage>
</organism>
<proteinExistence type="predicted"/>
<sequence length="203" mass="23906">MRYLLISICFLFVSCGSYPKKQNFQLDNSVSENLANPYFSDETKDYVYKASIDVYDKHFGGLLIIKKIDKNNHRVAFTTEMGNKLFDFTFIEDDFKVNFILDELNKKMLINILKKDFKVLITEKPKVSNSFKKNNNRIFETTIYNKTHYYFFNESQLTHVVKTKNGKEKVEFLFTEISANFADQISIKHNNIKLEIILKSITQ</sequence>
<protein>
    <recommendedName>
        <fullName evidence="3">Lipoprotein</fullName>
    </recommendedName>
</protein>
<accession>A0A316ECU5</accession>
<dbReference type="PROSITE" id="PS51257">
    <property type="entry name" value="PROKAR_LIPOPROTEIN"/>
    <property type="match status" value="1"/>
</dbReference>